<gene>
    <name evidence="3" type="ORF">HQQ74_05045</name>
</gene>
<feature type="transmembrane region" description="Helical" evidence="1">
    <location>
        <begin position="404"/>
        <end position="422"/>
    </location>
</feature>
<dbReference type="PANTHER" id="PTHR35902:SF3">
    <property type="entry name" value="NPCBM-ASSOCIATED, NEW3 DOMAIN OF ALPHA-GALACTOSIDASE"/>
    <property type="match status" value="1"/>
</dbReference>
<evidence type="ECO:0000259" key="2">
    <source>
        <dbReference type="Pfam" id="PF07705"/>
    </source>
</evidence>
<dbReference type="AlphaFoldDB" id="A0A8T7H663"/>
<proteinExistence type="predicted"/>
<reference evidence="3" key="1">
    <citation type="submission" date="2020-05" db="EMBL/GenBank/DDBJ databases">
        <title>The first insight into the ecology of ammonia-tolerant syntrophic propionate oxidizing bacteria.</title>
        <authorList>
            <person name="Singh A."/>
            <person name="Schnurer A."/>
            <person name="Westerholm M."/>
        </authorList>
    </citation>
    <scope>NUCLEOTIDE SEQUENCE</scope>
    <source>
        <strain evidence="3">MAG54</strain>
    </source>
</reference>
<protein>
    <submittedName>
        <fullName evidence="3">S-layer protein</fullName>
    </submittedName>
</protein>
<dbReference type="Gene3D" id="2.60.40.10">
    <property type="entry name" value="Immunoglobulins"/>
    <property type="match status" value="2"/>
</dbReference>
<dbReference type="Pfam" id="PF07705">
    <property type="entry name" value="CARDB"/>
    <property type="match status" value="1"/>
</dbReference>
<evidence type="ECO:0000313" key="4">
    <source>
        <dbReference type="Proteomes" id="UP000737555"/>
    </source>
</evidence>
<sequence>MRWQHVPILILLLALLAVPGAAAGAKYLYGNPELSATIAGTNEFAPGADTSLTVIISNSGLNTHKIVGSDIVNRDDLPNTAKLATVALKSEKTPFTVKTDPQFVSDIAGGTSRTATFNVKVADSAEPGTYTLPLEVTYTYLREAEEYGQDTLRYYYQKKTETLPLTVRVTPDLRVEVVDVRSESLNVGTEGYVYMTLKNIGHDTANKAIVKVVRNGASPLIPTDGSAYIGTFEPGETVDVKFKVSVSDNAEPQSYPLDVVVTYEDYEEKSATSKIVTIGLPVGGKIDFDVVSSPATLYPGGKSILEVVYKNTGAAKVYNAQARISAVDPFTSNDDTAYLGDLAPGETATARFEVSIDADGTLKEYGIDSEIRYRDDLDNSKISDTMKVRVALEKKPGALFTNPIFLTIVAVIIIGAGYYIFVHRKKS</sequence>
<dbReference type="EMBL" id="JABMJE010000052">
    <property type="protein sequence ID" value="NQS78060.1"/>
    <property type="molecule type" value="Genomic_DNA"/>
</dbReference>
<keyword evidence="1" id="KW-0472">Membrane</keyword>
<organism evidence="3 4">
    <name type="scientific">Methanoculleus bourgensis</name>
    <dbReference type="NCBI Taxonomy" id="83986"/>
    <lineage>
        <taxon>Archaea</taxon>
        <taxon>Methanobacteriati</taxon>
        <taxon>Methanobacteriota</taxon>
        <taxon>Stenosarchaea group</taxon>
        <taxon>Methanomicrobia</taxon>
        <taxon>Methanomicrobiales</taxon>
        <taxon>Methanomicrobiaceae</taxon>
        <taxon>Methanoculleus</taxon>
    </lineage>
</organism>
<evidence type="ECO:0000313" key="3">
    <source>
        <dbReference type="EMBL" id="NQS78060.1"/>
    </source>
</evidence>
<feature type="domain" description="CARDB" evidence="2">
    <location>
        <begin position="170"/>
        <end position="265"/>
    </location>
</feature>
<dbReference type="InterPro" id="IPR011635">
    <property type="entry name" value="CARDB"/>
</dbReference>
<accession>A0A8T7H663</accession>
<keyword evidence="1" id="KW-1133">Transmembrane helix</keyword>
<comment type="caution">
    <text evidence="3">The sequence shown here is derived from an EMBL/GenBank/DDBJ whole genome shotgun (WGS) entry which is preliminary data.</text>
</comment>
<dbReference type="InterPro" id="IPR013783">
    <property type="entry name" value="Ig-like_fold"/>
</dbReference>
<keyword evidence="1" id="KW-0812">Transmembrane</keyword>
<evidence type="ECO:0000256" key="1">
    <source>
        <dbReference type="SAM" id="Phobius"/>
    </source>
</evidence>
<dbReference type="PANTHER" id="PTHR35902">
    <property type="entry name" value="S-LAYER DOMAIN-LIKE PROTEIN-RELATED"/>
    <property type="match status" value="1"/>
</dbReference>
<name>A0A8T7H663_9EURY</name>
<dbReference type="Proteomes" id="UP000737555">
    <property type="component" value="Unassembled WGS sequence"/>
</dbReference>